<evidence type="ECO:0000256" key="5">
    <source>
        <dbReference type="ARBA" id="ARBA00022679"/>
    </source>
</evidence>
<name>A0A327L1Z7_9BRAD</name>
<dbReference type="EMBL" id="NPEU01000011">
    <property type="protein sequence ID" value="RAI41728.1"/>
    <property type="molecule type" value="Genomic_DNA"/>
</dbReference>
<dbReference type="Pfam" id="PF02806">
    <property type="entry name" value="Alpha-amylase_C"/>
    <property type="match status" value="1"/>
</dbReference>
<comment type="function">
    <text evidence="2">Catalyzes the formation of the alpha-1,6-glucosidic linkages in glycogen by scission of a 1,4-alpha-linked oligosaccharide from growing alpha-1,4-glucan chains and the subsequent attachment of the oligosaccharide to the alpha-1,6 position.</text>
</comment>
<dbReference type="EC" id="2.4.1.18" evidence="4"/>
<evidence type="ECO:0000313" key="9">
    <source>
        <dbReference type="EMBL" id="RAI41728.1"/>
    </source>
</evidence>
<keyword evidence="10" id="KW-1185">Reference proteome</keyword>
<comment type="similarity">
    <text evidence="3">Belongs to the glycosyl hydrolase 13 family. GlgB subfamily.</text>
</comment>
<comment type="caution">
    <text evidence="9">The sequence shown here is derived from an EMBL/GenBank/DDBJ whole genome shotgun (WGS) entry which is preliminary data.</text>
</comment>
<dbReference type="InterPro" id="IPR013780">
    <property type="entry name" value="Glyco_hydro_b"/>
</dbReference>
<gene>
    <name evidence="9" type="ORF">CH338_02260</name>
</gene>
<evidence type="ECO:0000313" key="10">
    <source>
        <dbReference type="Proteomes" id="UP000248863"/>
    </source>
</evidence>
<sequence>MMPIAVHFEYRTGLRHIVLRDVRLAGSWDDQGRPSAQWSSVPMEPFVADDGCPAFRATVRLDDAAQGATLRWSVTTATDAGTVSAMPTEQSVGSSSDQHREFVLRGADQVERYHLTHCRRLGANPVFGDDGERVRFAVWAPNARTVELVRATLSGPNNEKGGYIFDDGRDVDTATAMHRDDDGVWTTVAAELPGGGAWSDYDHTLYMYRITRDDGTIAYRTDLFSRCQIGSGNVDPARGPSWCGCRKSLDGTKSCSVVVDPARITKAFESCVFPETEWTPEEAFWRDEYDPANPVPRRLEDLIIYELHVDGLAAGRGPRGTLKDAMAFLPYLRRLGVNAVELMPLAEYEGWASWGYGSSHYLAIEYAGGGRDQFKWFVRECHRHGIAVIMDVVYNHYIADAERAEWAYDSTAPERNIWYWYEGRPQDYSFPEGGYIDNDSTGWAPRFWEENVRKLFISSAAMLVDEFHVDGFRVDQTTSLHAYAKLHADGRPANGARIFGQKFLREWTRTMRLVRPDVILIAEDHSGWPAVTQPTAAGGLGFDAAWYAEFYHQLVGDATNDSARARLLKFAGYGDDRPLNMTWFAGTLAASTHGHVVYHESHDEAGNSSYEENGHKVYSARTIVTAVNGAPLVGATRGFAEARTRVIAALGLLGPATPMFFMGEEVGAREPYRYNDFIGHREDFEALAEGEGARLLAFYRAVIALRRGSAALRSHALDILHVHDANRVLAVRRADAGQELVVVASLNNHAFADGYRIQHPLLADGSWREVLNSDAAAFGGGGLENIGPVASGHGALTVRLAANTVAVLQRV</sequence>
<evidence type="ECO:0000259" key="8">
    <source>
        <dbReference type="SMART" id="SM00642"/>
    </source>
</evidence>
<dbReference type="PIRSF" id="PIRSF000463">
    <property type="entry name" value="GlgB"/>
    <property type="match status" value="1"/>
</dbReference>
<evidence type="ECO:0000256" key="3">
    <source>
        <dbReference type="ARBA" id="ARBA00009000"/>
    </source>
</evidence>
<dbReference type="InterPro" id="IPR014756">
    <property type="entry name" value="Ig_E-set"/>
</dbReference>
<feature type="active site" description="Nucleophile" evidence="7">
    <location>
        <position position="475"/>
    </location>
</feature>
<dbReference type="Gene3D" id="3.20.20.80">
    <property type="entry name" value="Glycosidases"/>
    <property type="match status" value="1"/>
</dbReference>
<dbReference type="GO" id="GO:0004553">
    <property type="term" value="F:hydrolase activity, hydrolyzing O-glycosyl compounds"/>
    <property type="evidence" value="ECO:0007669"/>
    <property type="project" value="InterPro"/>
</dbReference>
<dbReference type="SUPFAM" id="SSF51011">
    <property type="entry name" value="Glycosyl hydrolase domain"/>
    <property type="match status" value="1"/>
</dbReference>
<dbReference type="Proteomes" id="UP000248863">
    <property type="component" value="Unassembled WGS sequence"/>
</dbReference>
<dbReference type="InterPro" id="IPR013783">
    <property type="entry name" value="Ig-like_fold"/>
</dbReference>
<dbReference type="Gene3D" id="2.60.40.1180">
    <property type="entry name" value="Golgi alpha-mannosidase II"/>
    <property type="match status" value="1"/>
</dbReference>
<evidence type="ECO:0000256" key="7">
    <source>
        <dbReference type="PIRSR" id="PIRSR000463-1"/>
    </source>
</evidence>
<protein>
    <recommendedName>
        <fullName evidence="4">1,4-alpha-glucan branching enzyme</fullName>
        <ecNumber evidence="4">2.4.1.18</ecNumber>
    </recommendedName>
</protein>
<dbReference type="Pfam" id="PF02922">
    <property type="entry name" value="CBM_48"/>
    <property type="match status" value="1"/>
</dbReference>
<dbReference type="InterPro" id="IPR006047">
    <property type="entry name" value="GH13_cat_dom"/>
</dbReference>
<comment type="catalytic activity">
    <reaction evidence="1">
        <text>Transfers a segment of a (1-&gt;4)-alpha-D-glucan chain to a primary hydroxy group in a similar glucan chain.</text>
        <dbReference type="EC" id="2.4.1.18"/>
    </reaction>
</comment>
<dbReference type="InterPro" id="IPR037439">
    <property type="entry name" value="Branching_enzy"/>
</dbReference>
<dbReference type="OrthoDB" id="9800174at2"/>
<dbReference type="CDD" id="cd11325">
    <property type="entry name" value="AmyAc_GTHase"/>
    <property type="match status" value="1"/>
</dbReference>
<dbReference type="InterPro" id="IPR017853">
    <property type="entry name" value="GH"/>
</dbReference>
<dbReference type="PANTHER" id="PTHR43651">
    <property type="entry name" value="1,4-ALPHA-GLUCAN-BRANCHING ENZYME"/>
    <property type="match status" value="1"/>
</dbReference>
<evidence type="ECO:0000256" key="1">
    <source>
        <dbReference type="ARBA" id="ARBA00000826"/>
    </source>
</evidence>
<dbReference type="Gene3D" id="2.60.40.10">
    <property type="entry name" value="Immunoglobulins"/>
    <property type="match status" value="1"/>
</dbReference>
<dbReference type="AlphaFoldDB" id="A0A327L1Z7"/>
<organism evidence="9 10">
    <name type="scientific">Rhodoplanes elegans</name>
    <dbReference type="NCBI Taxonomy" id="29408"/>
    <lineage>
        <taxon>Bacteria</taxon>
        <taxon>Pseudomonadati</taxon>
        <taxon>Pseudomonadota</taxon>
        <taxon>Alphaproteobacteria</taxon>
        <taxon>Hyphomicrobiales</taxon>
        <taxon>Nitrobacteraceae</taxon>
        <taxon>Rhodoplanes</taxon>
    </lineage>
</organism>
<dbReference type="SMART" id="SM00642">
    <property type="entry name" value="Aamy"/>
    <property type="match status" value="1"/>
</dbReference>
<dbReference type="SUPFAM" id="SSF51445">
    <property type="entry name" value="(Trans)glycosidases"/>
    <property type="match status" value="1"/>
</dbReference>
<accession>A0A327L1Z7</accession>
<dbReference type="Pfam" id="PF00128">
    <property type="entry name" value="Alpha-amylase"/>
    <property type="match status" value="1"/>
</dbReference>
<evidence type="ECO:0000256" key="2">
    <source>
        <dbReference type="ARBA" id="ARBA00002953"/>
    </source>
</evidence>
<evidence type="ECO:0000256" key="4">
    <source>
        <dbReference type="ARBA" id="ARBA00012541"/>
    </source>
</evidence>
<reference evidence="9 10" key="1">
    <citation type="submission" date="2017-07" db="EMBL/GenBank/DDBJ databases">
        <title>Draft Genome Sequences of Select Purple Nonsulfur Bacteria.</title>
        <authorList>
            <person name="Lasarre B."/>
            <person name="Mckinlay J.B."/>
        </authorList>
    </citation>
    <scope>NUCLEOTIDE SEQUENCE [LARGE SCALE GENOMIC DNA]</scope>
    <source>
        <strain evidence="9 10">DSM 11907</strain>
    </source>
</reference>
<dbReference type="GO" id="GO:0003844">
    <property type="term" value="F:1,4-alpha-glucan branching enzyme activity"/>
    <property type="evidence" value="ECO:0007669"/>
    <property type="project" value="UniProtKB-EC"/>
</dbReference>
<keyword evidence="6" id="KW-0119">Carbohydrate metabolism</keyword>
<dbReference type="GO" id="GO:0005978">
    <property type="term" value="P:glycogen biosynthetic process"/>
    <property type="evidence" value="ECO:0007669"/>
    <property type="project" value="InterPro"/>
</dbReference>
<evidence type="ECO:0000256" key="6">
    <source>
        <dbReference type="ARBA" id="ARBA00023277"/>
    </source>
</evidence>
<dbReference type="InterPro" id="IPR006048">
    <property type="entry name" value="A-amylase/branching_C"/>
</dbReference>
<dbReference type="GO" id="GO:0043169">
    <property type="term" value="F:cation binding"/>
    <property type="evidence" value="ECO:0007669"/>
    <property type="project" value="InterPro"/>
</dbReference>
<feature type="active site" description="Proton donor" evidence="7">
    <location>
        <position position="523"/>
    </location>
</feature>
<keyword evidence="5" id="KW-0808">Transferase</keyword>
<feature type="domain" description="Glycosyl hydrolase family 13 catalytic" evidence="8">
    <location>
        <begin position="302"/>
        <end position="706"/>
    </location>
</feature>
<proteinExistence type="inferred from homology"/>
<dbReference type="SUPFAM" id="SSF81296">
    <property type="entry name" value="E set domains"/>
    <property type="match status" value="1"/>
</dbReference>
<dbReference type="InterPro" id="IPR004193">
    <property type="entry name" value="Glyco_hydro_13_N"/>
</dbReference>